<evidence type="ECO:0000313" key="2">
    <source>
        <dbReference type="Proteomes" id="UP000799423"/>
    </source>
</evidence>
<organism evidence="1 2">
    <name type="scientific">Plenodomus tracheiphilus IPT5</name>
    <dbReference type="NCBI Taxonomy" id="1408161"/>
    <lineage>
        <taxon>Eukaryota</taxon>
        <taxon>Fungi</taxon>
        <taxon>Dikarya</taxon>
        <taxon>Ascomycota</taxon>
        <taxon>Pezizomycotina</taxon>
        <taxon>Dothideomycetes</taxon>
        <taxon>Pleosporomycetidae</taxon>
        <taxon>Pleosporales</taxon>
        <taxon>Pleosporineae</taxon>
        <taxon>Leptosphaeriaceae</taxon>
        <taxon>Plenodomus</taxon>
    </lineage>
</organism>
<reference evidence="1" key="1">
    <citation type="submission" date="2020-01" db="EMBL/GenBank/DDBJ databases">
        <authorList>
            <consortium name="DOE Joint Genome Institute"/>
            <person name="Haridas S."/>
            <person name="Albert R."/>
            <person name="Binder M."/>
            <person name="Bloem J."/>
            <person name="Labutti K."/>
            <person name="Salamov A."/>
            <person name="Andreopoulos B."/>
            <person name="Baker S.E."/>
            <person name="Barry K."/>
            <person name="Bills G."/>
            <person name="Bluhm B.H."/>
            <person name="Cannon C."/>
            <person name="Castanera R."/>
            <person name="Culley D.E."/>
            <person name="Daum C."/>
            <person name="Ezra D."/>
            <person name="Gonzalez J.B."/>
            <person name="Henrissat B."/>
            <person name="Kuo A."/>
            <person name="Liang C."/>
            <person name="Lipzen A."/>
            <person name="Lutzoni F."/>
            <person name="Magnuson J."/>
            <person name="Mondo S."/>
            <person name="Nolan M."/>
            <person name="Ohm R."/>
            <person name="Pangilinan J."/>
            <person name="Park H.-J."/>
            <person name="Ramirez L."/>
            <person name="Alfaro M."/>
            <person name="Sun H."/>
            <person name="Tritt A."/>
            <person name="Yoshinaga Y."/>
            <person name="Zwiers L.-H."/>
            <person name="Turgeon B.G."/>
            <person name="Goodwin S.B."/>
            <person name="Spatafora J.W."/>
            <person name="Crous P.W."/>
            <person name="Grigoriev I.V."/>
        </authorList>
    </citation>
    <scope>NUCLEOTIDE SEQUENCE</scope>
    <source>
        <strain evidence="1">IPT5</strain>
    </source>
</reference>
<dbReference type="Proteomes" id="UP000799423">
    <property type="component" value="Unassembled WGS sequence"/>
</dbReference>
<dbReference type="EMBL" id="MU006340">
    <property type="protein sequence ID" value="KAF2845980.1"/>
    <property type="molecule type" value="Genomic_DNA"/>
</dbReference>
<proteinExistence type="predicted"/>
<keyword evidence="2" id="KW-1185">Reference proteome</keyword>
<accession>A0A6A7ARP7</accession>
<evidence type="ECO:0000313" key="1">
    <source>
        <dbReference type="EMBL" id="KAF2845980.1"/>
    </source>
</evidence>
<name>A0A6A7ARP7_9PLEO</name>
<sequence length="117" mass="13170">MHHRPLPLHSLLKRPSTMYDPALGALLPSLYCRLGSVPLAAFVCATRALPMPGYDSHSKLSARTFRAEMSTVTYHSDAYTRQDIVVSHTACVPHFVLDDDLSYWHRYGDMPTMEGSY</sequence>
<gene>
    <name evidence="1" type="ORF">T440DRAFT_253711</name>
</gene>
<dbReference type="AlphaFoldDB" id="A0A6A7ARP7"/>
<protein>
    <submittedName>
        <fullName evidence="1">Uncharacterized protein</fullName>
    </submittedName>
</protein>